<protein>
    <submittedName>
        <fullName evidence="2">Uncharacterized protein</fullName>
    </submittedName>
</protein>
<feature type="chain" id="PRO_5025568089" evidence="1">
    <location>
        <begin position="16"/>
        <end position="55"/>
    </location>
</feature>
<comment type="caution">
    <text evidence="2">The sequence shown here is derived from an EMBL/GenBank/DDBJ whole genome shotgun (WGS) entry which is preliminary data.</text>
</comment>
<reference evidence="2 3" key="1">
    <citation type="submission" date="2018-08" db="EMBL/GenBank/DDBJ databases">
        <title>Genomic investigation of the strawberry pathogen Phytophthora fragariae indicates pathogenicity is determined by transcriptional variation in three key races.</title>
        <authorList>
            <person name="Adams T.M."/>
            <person name="Armitage A.D."/>
            <person name="Sobczyk M.K."/>
            <person name="Bates H.J."/>
            <person name="Dunwell J.M."/>
            <person name="Nellist C.F."/>
            <person name="Harrison R.J."/>
        </authorList>
    </citation>
    <scope>NUCLEOTIDE SEQUENCE [LARGE SCALE GENOMIC DNA]</scope>
    <source>
        <strain evidence="2 3">SCRP333</strain>
    </source>
</reference>
<dbReference type="Proteomes" id="UP000434957">
    <property type="component" value="Unassembled WGS sequence"/>
</dbReference>
<evidence type="ECO:0000313" key="3">
    <source>
        <dbReference type="Proteomes" id="UP000434957"/>
    </source>
</evidence>
<dbReference type="EMBL" id="QXFT01003068">
    <property type="protein sequence ID" value="KAE9289695.1"/>
    <property type="molecule type" value="Genomic_DNA"/>
</dbReference>
<evidence type="ECO:0000313" key="2">
    <source>
        <dbReference type="EMBL" id="KAE9289695.1"/>
    </source>
</evidence>
<sequence length="55" mass="5664">MLIFVGRVLLEIAECSTTVGAATRGNTSCSWGGERSGCHASGLVHVRACTILSPS</sequence>
<keyword evidence="1" id="KW-0732">Signal</keyword>
<keyword evidence="3" id="KW-1185">Reference proteome</keyword>
<dbReference type="AlphaFoldDB" id="A0A6A4CEL8"/>
<name>A0A6A4CEL8_9STRA</name>
<proteinExistence type="predicted"/>
<evidence type="ECO:0000256" key="1">
    <source>
        <dbReference type="SAM" id="SignalP"/>
    </source>
</evidence>
<accession>A0A6A4CEL8</accession>
<organism evidence="2 3">
    <name type="scientific">Phytophthora rubi</name>
    <dbReference type="NCBI Taxonomy" id="129364"/>
    <lineage>
        <taxon>Eukaryota</taxon>
        <taxon>Sar</taxon>
        <taxon>Stramenopiles</taxon>
        <taxon>Oomycota</taxon>
        <taxon>Peronosporomycetes</taxon>
        <taxon>Peronosporales</taxon>
        <taxon>Peronosporaceae</taxon>
        <taxon>Phytophthora</taxon>
    </lineage>
</organism>
<gene>
    <name evidence="2" type="ORF">PR003_g25485</name>
</gene>
<feature type="signal peptide" evidence="1">
    <location>
        <begin position="1"/>
        <end position="15"/>
    </location>
</feature>